<feature type="transmembrane region" description="Helical" evidence="6">
    <location>
        <begin position="139"/>
        <end position="166"/>
    </location>
</feature>
<gene>
    <name evidence="8" type="ORF">BOW51_00420</name>
</gene>
<dbReference type="Proteomes" id="UP000190896">
    <property type="component" value="Unassembled WGS sequence"/>
</dbReference>
<dbReference type="Pfam" id="PF05231">
    <property type="entry name" value="MASE1"/>
    <property type="match status" value="1"/>
</dbReference>
<evidence type="ECO:0000256" key="5">
    <source>
        <dbReference type="ARBA" id="ARBA00023136"/>
    </source>
</evidence>
<dbReference type="AlphaFoldDB" id="A0A1T2KYP3"/>
<keyword evidence="4 6" id="KW-1133">Transmembrane helix</keyword>
<evidence type="ECO:0000256" key="6">
    <source>
        <dbReference type="SAM" id="Phobius"/>
    </source>
</evidence>
<dbReference type="OrthoDB" id="4137374at2"/>
<feature type="transmembrane region" description="Helical" evidence="6">
    <location>
        <begin position="210"/>
        <end position="227"/>
    </location>
</feature>
<protein>
    <recommendedName>
        <fullName evidence="7">MASE1 domain-containing protein</fullName>
    </recommendedName>
</protein>
<evidence type="ECO:0000256" key="4">
    <source>
        <dbReference type="ARBA" id="ARBA00022989"/>
    </source>
</evidence>
<feature type="domain" description="MASE1" evidence="7">
    <location>
        <begin position="39"/>
        <end position="254"/>
    </location>
</feature>
<keyword evidence="3 6" id="KW-0812">Transmembrane</keyword>
<evidence type="ECO:0000256" key="3">
    <source>
        <dbReference type="ARBA" id="ARBA00022692"/>
    </source>
</evidence>
<evidence type="ECO:0000256" key="2">
    <source>
        <dbReference type="ARBA" id="ARBA00022475"/>
    </source>
</evidence>
<proteinExistence type="predicted"/>
<reference evidence="8 9" key="1">
    <citation type="submission" date="2016-11" db="EMBL/GenBank/DDBJ databases">
        <title>Mixed transmission modes and dynamic genome evolution in an obligate animal-bacterial symbiosis.</title>
        <authorList>
            <person name="Russell S.L."/>
            <person name="Corbett-Detig R.B."/>
            <person name="Cavanaugh C.M."/>
        </authorList>
    </citation>
    <scope>NUCLEOTIDE SEQUENCE [LARGE SCALE GENOMIC DNA]</scope>
    <source>
        <strain evidence="8">Se-Cadez</strain>
    </source>
</reference>
<dbReference type="RefSeq" id="WP_078485557.1">
    <property type="nucleotide sequence ID" value="NZ_MPRJ01000001.1"/>
</dbReference>
<feature type="transmembrane region" description="Helical" evidence="6">
    <location>
        <begin position="67"/>
        <end position="85"/>
    </location>
</feature>
<organism evidence="8 9">
    <name type="scientific">Solemya velesiana gill symbiont</name>
    <dbReference type="NCBI Taxonomy" id="1918948"/>
    <lineage>
        <taxon>Bacteria</taxon>
        <taxon>Pseudomonadati</taxon>
        <taxon>Pseudomonadota</taxon>
        <taxon>Gammaproteobacteria</taxon>
        <taxon>sulfur-oxidizing symbionts</taxon>
    </lineage>
</organism>
<evidence type="ECO:0000259" key="7">
    <source>
        <dbReference type="Pfam" id="PF05231"/>
    </source>
</evidence>
<accession>A0A1T2KYP3</accession>
<keyword evidence="2" id="KW-1003">Cell membrane</keyword>
<dbReference type="GO" id="GO:0005886">
    <property type="term" value="C:plasma membrane"/>
    <property type="evidence" value="ECO:0007669"/>
    <property type="project" value="UniProtKB-SubCell"/>
</dbReference>
<evidence type="ECO:0000313" key="9">
    <source>
        <dbReference type="Proteomes" id="UP000190896"/>
    </source>
</evidence>
<dbReference type="EMBL" id="MPRJ01000001">
    <property type="protein sequence ID" value="OOZ37904.1"/>
    <property type="molecule type" value="Genomic_DNA"/>
</dbReference>
<dbReference type="InterPro" id="IPR007895">
    <property type="entry name" value="MASE1"/>
</dbReference>
<keyword evidence="5 6" id="KW-0472">Membrane</keyword>
<evidence type="ECO:0000313" key="8">
    <source>
        <dbReference type="EMBL" id="OOZ37904.1"/>
    </source>
</evidence>
<name>A0A1T2KYP3_9GAMM</name>
<evidence type="ECO:0000256" key="1">
    <source>
        <dbReference type="ARBA" id="ARBA00004651"/>
    </source>
</evidence>
<feature type="transmembrane region" description="Helical" evidence="6">
    <location>
        <begin position="178"/>
        <end position="198"/>
    </location>
</feature>
<feature type="transmembrane region" description="Helical" evidence="6">
    <location>
        <begin position="233"/>
        <end position="251"/>
    </location>
</feature>
<comment type="subcellular location">
    <subcellularLocation>
        <location evidence="1">Cell membrane</location>
        <topology evidence="1">Multi-pass membrane protein</topology>
    </subcellularLocation>
</comment>
<feature type="transmembrane region" description="Helical" evidence="6">
    <location>
        <begin position="34"/>
        <end position="55"/>
    </location>
</feature>
<comment type="caution">
    <text evidence="8">The sequence shown here is derived from an EMBL/GenBank/DDBJ whole genome shotgun (WGS) entry which is preliminary data.</text>
</comment>
<feature type="transmembrane region" description="Helical" evidence="6">
    <location>
        <begin position="105"/>
        <end position="127"/>
    </location>
</feature>
<sequence length="255" mass="27677">MELDQTILRAEWLGTKSEFPHCIREGKIANYIPRLILCILVLALLYFGAGVISFAAQSAQAGVTPNWLPSGVALAAFYFLGIRLWPGIFVGMYMLSLYAGIPFEVAMVAALGSVLEAAIPVALLRYLGFRPELDKVKAVLAFTLLAATMGPMISASLGIMGFSYLMGGLSAPAFNLWLFWWLGNAIGIITLGGFLLSWGRQWRVDLRSMLELSLLALVLGYGVTVAVSEAKEAVSVLFLFMGTPLLLLSAIRHEL</sequence>
<keyword evidence="9" id="KW-1185">Reference proteome</keyword>